<dbReference type="Proteomes" id="UP001168694">
    <property type="component" value="Unassembled WGS sequence"/>
</dbReference>
<dbReference type="InterPro" id="IPR000182">
    <property type="entry name" value="GNAT_dom"/>
</dbReference>
<dbReference type="InterPro" id="IPR038764">
    <property type="entry name" value="GNAT_N_AcTrfase_prd"/>
</dbReference>
<dbReference type="GO" id="GO:0016746">
    <property type="term" value="F:acyltransferase activity"/>
    <property type="evidence" value="ECO:0007669"/>
    <property type="project" value="UniProtKB-KW"/>
</dbReference>
<evidence type="ECO:0000313" key="3">
    <source>
        <dbReference type="Proteomes" id="UP001168694"/>
    </source>
</evidence>
<evidence type="ECO:0000259" key="1">
    <source>
        <dbReference type="PROSITE" id="PS51186"/>
    </source>
</evidence>
<dbReference type="PROSITE" id="PS51186">
    <property type="entry name" value="GNAT"/>
    <property type="match status" value="1"/>
</dbReference>
<keyword evidence="3" id="KW-1185">Reference proteome</keyword>
<dbReference type="EMBL" id="JAUHLN010000004">
    <property type="protein sequence ID" value="MDN4075087.1"/>
    <property type="molecule type" value="Genomic_DNA"/>
</dbReference>
<keyword evidence="2" id="KW-0012">Acyltransferase</keyword>
<feature type="domain" description="N-acetyltransferase" evidence="1">
    <location>
        <begin position="5"/>
        <end position="149"/>
    </location>
</feature>
<dbReference type="RefSeq" id="WP_290401201.1">
    <property type="nucleotide sequence ID" value="NZ_JAUHLN010000004.1"/>
</dbReference>
<keyword evidence="2" id="KW-0808">Transferase</keyword>
<gene>
    <name evidence="2" type="ORF">QYF49_19130</name>
</gene>
<evidence type="ECO:0000313" key="2">
    <source>
        <dbReference type="EMBL" id="MDN4075087.1"/>
    </source>
</evidence>
<dbReference type="InterPro" id="IPR016181">
    <property type="entry name" value="Acyl_CoA_acyltransferase"/>
</dbReference>
<proteinExistence type="predicted"/>
<dbReference type="PANTHER" id="PTHR41700">
    <property type="entry name" value="GCN5-RELATED N-ACETYLTRANSFERASE"/>
    <property type="match status" value="1"/>
</dbReference>
<protein>
    <submittedName>
        <fullName evidence="2">GNAT family N-acetyltransferase</fullName>
        <ecNumber evidence="2">2.3.1.-</ecNumber>
    </submittedName>
</protein>
<organism evidence="2 3">
    <name type="scientific">Fictibacillus terranigra</name>
    <dbReference type="NCBI Taxonomy" id="3058424"/>
    <lineage>
        <taxon>Bacteria</taxon>
        <taxon>Bacillati</taxon>
        <taxon>Bacillota</taxon>
        <taxon>Bacilli</taxon>
        <taxon>Bacillales</taxon>
        <taxon>Fictibacillaceae</taxon>
        <taxon>Fictibacillus</taxon>
    </lineage>
</organism>
<dbReference type="Pfam" id="PF00583">
    <property type="entry name" value="Acetyltransf_1"/>
    <property type="match status" value="1"/>
</dbReference>
<name>A0ABT8EB31_9BACL</name>
<dbReference type="PANTHER" id="PTHR41700:SF1">
    <property type="entry name" value="N-ACETYLTRANSFERASE DOMAIN-CONTAINING PROTEIN"/>
    <property type="match status" value="1"/>
</dbReference>
<accession>A0ABT8EB31</accession>
<dbReference type="EC" id="2.3.1.-" evidence="2"/>
<dbReference type="SUPFAM" id="SSF55729">
    <property type="entry name" value="Acyl-CoA N-acyltransferases (Nat)"/>
    <property type="match status" value="1"/>
</dbReference>
<reference evidence="2" key="1">
    <citation type="submission" date="2023-06" db="EMBL/GenBank/DDBJ databases">
        <title>Draft Genome Sequences of Representative Paenibacillus Polymyxa, Bacillus cereus, Fictibacillus sp., and Brevibacillus agri Strains Isolated from Amazonian Dark Earth.</title>
        <authorList>
            <person name="Pellegrinetti T.A."/>
            <person name="Cunha I.C.M."/>
            <person name="Chaves M.G."/>
            <person name="Freitas A.S."/>
            <person name="Silva A.V.R."/>
            <person name="Tsai S.M."/>
            <person name="Mendes L.W."/>
        </authorList>
    </citation>
    <scope>NUCLEOTIDE SEQUENCE</scope>
    <source>
        <strain evidence="2">CENA-BCM004</strain>
    </source>
</reference>
<dbReference type="Gene3D" id="3.40.630.30">
    <property type="match status" value="1"/>
</dbReference>
<comment type="caution">
    <text evidence="2">The sequence shown here is derived from an EMBL/GenBank/DDBJ whole genome shotgun (WGS) entry which is preliminary data.</text>
</comment>
<sequence length="272" mass="30990">MTQSIVIRSLRLIEELEDVRRLEAKIWGEADSTPSHQTITAVKNGGLVLGAYDGERLVGFQYSFPGYNGKTSYLCSHMLGIDEEFRNKKIGEKLKIAQCEEAKKIGYPLITWTYDPLESINGYLNISKLGGVCSSYIENCYGELEDPLNSKIPTDRFLVEWHIDQEHIPRRSSVHHLEQAVEMSLIQWKKNGDGLPVPLSAPLAGTESDKAIVAIPKNFRMIREASLKEAINWRLKTREIFTGLFQNGWQVTDFIKNDVKELPVQFYVLTKR</sequence>